<evidence type="ECO:0000256" key="1">
    <source>
        <dbReference type="ARBA" id="ARBA00022649"/>
    </source>
</evidence>
<dbReference type="InParanoid" id="B9TJH8"/>
<keyword evidence="1" id="KW-1277">Toxin-antitoxin system</keyword>
<dbReference type="GO" id="GO:0016757">
    <property type="term" value="F:glycosyltransferase activity"/>
    <property type="evidence" value="ECO:0007669"/>
    <property type="project" value="UniProtKB-KW"/>
</dbReference>
<keyword evidence="3" id="KW-0808">Transferase</keyword>
<dbReference type="GO" id="GO:0003677">
    <property type="term" value="F:DNA binding"/>
    <property type="evidence" value="ECO:0007669"/>
    <property type="project" value="UniProtKB-KW"/>
</dbReference>
<evidence type="ECO:0000313" key="7">
    <source>
        <dbReference type="EMBL" id="EEF23986.1"/>
    </source>
</evidence>
<dbReference type="PROSITE" id="PS52018">
    <property type="entry name" value="DART"/>
    <property type="match status" value="1"/>
</dbReference>
<evidence type="ECO:0000256" key="4">
    <source>
        <dbReference type="ARBA" id="ARBA00022695"/>
    </source>
</evidence>
<name>B9TJH8_RICCO</name>
<organism evidence="7 8">
    <name type="scientific">Ricinus communis</name>
    <name type="common">Castor bean</name>
    <dbReference type="NCBI Taxonomy" id="3988"/>
    <lineage>
        <taxon>Eukaryota</taxon>
        <taxon>Viridiplantae</taxon>
        <taxon>Streptophyta</taxon>
        <taxon>Embryophyta</taxon>
        <taxon>Tracheophyta</taxon>
        <taxon>Spermatophyta</taxon>
        <taxon>Magnoliopsida</taxon>
        <taxon>eudicotyledons</taxon>
        <taxon>Gunneridae</taxon>
        <taxon>Pentapetalae</taxon>
        <taxon>rosids</taxon>
        <taxon>fabids</taxon>
        <taxon>Malpighiales</taxon>
        <taxon>Euphorbiaceae</taxon>
        <taxon>Acalyphoideae</taxon>
        <taxon>Acalypheae</taxon>
        <taxon>Ricinus</taxon>
    </lineage>
</organism>
<reference evidence="8" key="1">
    <citation type="journal article" date="2010" name="Nat. Biotechnol.">
        <title>Draft genome sequence of the oilseed species Ricinus communis.</title>
        <authorList>
            <person name="Chan A.P."/>
            <person name="Crabtree J."/>
            <person name="Zhao Q."/>
            <person name="Lorenzi H."/>
            <person name="Orvis J."/>
            <person name="Puiu D."/>
            <person name="Melake-Berhan A."/>
            <person name="Jones K.M."/>
            <person name="Redman J."/>
            <person name="Chen G."/>
            <person name="Cahoon E.B."/>
            <person name="Gedil M."/>
            <person name="Stanke M."/>
            <person name="Haas B.J."/>
            <person name="Wortman J.R."/>
            <person name="Fraser-Liggett C.M."/>
            <person name="Ravel J."/>
            <person name="Rabinowicz P.D."/>
        </authorList>
    </citation>
    <scope>NUCLEOTIDE SEQUENCE [LARGE SCALE GENOMIC DNA]</scope>
    <source>
        <strain evidence="8">cv. Hale</strain>
    </source>
</reference>
<keyword evidence="4" id="KW-0548">Nucleotidyltransferase</keyword>
<evidence type="ECO:0000256" key="5">
    <source>
        <dbReference type="ARBA" id="ARBA00023125"/>
    </source>
</evidence>
<dbReference type="Pfam" id="PF14487">
    <property type="entry name" value="DarT"/>
    <property type="match status" value="1"/>
</dbReference>
<evidence type="ECO:0000313" key="8">
    <source>
        <dbReference type="Proteomes" id="UP000008311"/>
    </source>
</evidence>
<keyword evidence="8" id="KW-1185">Reference proteome</keyword>
<dbReference type="Proteomes" id="UP000008311">
    <property type="component" value="Unassembled WGS sequence"/>
</dbReference>
<evidence type="ECO:0000259" key="6">
    <source>
        <dbReference type="PROSITE" id="PS52018"/>
    </source>
</evidence>
<sequence length="162" mass="19269">MNIGQFLDQRDLREIIHFTTNRGLIGILASNALKSRKRLHEDQYLRYILHVNARIRPEESDYFDKQEDWLDYVNLTFSEINRRFFDFSQNWHNPDEIWWAILSFDSEICQHPGVYFATTNNGYDHCLRDQGLTGLQDLFDSPIRRKPGWVAHRGSREGHLTT</sequence>
<evidence type="ECO:0000256" key="2">
    <source>
        <dbReference type="ARBA" id="ARBA00022676"/>
    </source>
</evidence>
<evidence type="ECO:0000256" key="3">
    <source>
        <dbReference type="ARBA" id="ARBA00022679"/>
    </source>
</evidence>
<feature type="non-terminal residue" evidence="7">
    <location>
        <position position="162"/>
    </location>
</feature>
<proteinExistence type="predicted"/>
<gene>
    <name evidence="7" type="ORF">RCOM_1997540</name>
</gene>
<dbReference type="InterPro" id="IPR029494">
    <property type="entry name" value="DarT"/>
</dbReference>
<protein>
    <recommendedName>
        <fullName evidence="6">DarT domain-containing protein</fullName>
    </recommendedName>
</protein>
<dbReference type="GO" id="GO:0016779">
    <property type="term" value="F:nucleotidyltransferase activity"/>
    <property type="evidence" value="ECO:0007669"/>
    <property type="project" value="UniProtKB-KW"/>
</dbReference>
<keyword evidence="2" id="KW-0328">Glycosyltransferase</keyword>
<feature type="domain" description="DarT" evidence="6">
    <location>
        <begin position="13"/>
        <end position="162"/>
    </location>
</feature>
<keyword evidence="5" id="KW-0238">DNA-binding</keyword>
<accession>B9TJH8</accession>
<dbReference type="EMBL" id="EQ983927">
    <property type="protein sequence ID" value="EEF23986.1"/>
    <property type="molecule type" value="Genomic_DNA"/>
</dbReference>
<dbReference type="AlphaFoldDB" id="B9TJH8"/>